<proteinExistence type="predicted"/>
<dbReference type="InterPro" id="IPR014718">
    <property type="entry name" value="GH-type_carb-bd"/>
</dbReference>
<dbReference type="SUPFAM" id="SSF74650">
    <property type="entry name" value="Galactose mutarotase-like"/>
    <property type="match status" value="1"/>
</dbReference>
<name>A0A6G1GT86_9PEZI</name>
<dbReference type="OrthoDB" id="274691at2759"/>
<dbReference type="PANTHER" id="PTHR10091:SF0">
    <property type="entry name" value="GALACTOSE MUTAROTASE"/>
    <property type="match status" value="1"/>
</dbReference>
<dbReference type="AlphaFoldDB" id="A0A6G1GT86"/>
<evidence type="ECO:0000313" key="2">
    <source>
        <dbReference type="Proteomes" id="UP000800041"/>
    </source>
</evidence>
<dbReference type="GO" id="GO:0033499">
    <property type="term" value="P:galactose catabolic process via UDP-galactose, Leloir pathway"/>
    <property type="evidence" value="ECO:0007669"/>
    <property type="project" value="TreeGrafter"/>
</dbReference>
<reference evidence="1" key="1">
    <citation type="journal article" date="2020" name="Stud. Mycol.">
        <title>101 Dothideomycetes genomes: a test case for predicting lifestyles and emergence of pathogens.</title>
        <authorList>
            <person name="Haridas S."/>
            <person name="Albert R."/>
            <person name="Binder M."/>
            <person name="Bloem J."/>
            <person name="Labutti K."/>
            <person name="Salamov A."/>
            <person name="Andreopoulos B."/>
            <person name="Baker S."/>
            <person name="Barry K."/>
            <person name="Bills G."/>
            <person name="Bluhm B."/>
            <person name="Cannon C."/>
            <person name="Castanera R."/>
            <person name="Culley D."/>
            <person name="Daum C."/>
            <person name="Ezra D."/>
            <person name="Gonzalez J."/>
            <person name="Henrissat B."/>
            <person name="Kuo A."/>
            <person name="Liang C."/>
            <person name="Lipzen A."/>
            <person name="Lutzoni F."/>
            <person name="Magnuson J."/>
            <person name="Mondo S."/>
            <person name="Nolan M."/>
            <person name="Ohm R."/>
            <person name="Pangilinan J."/>
            <person name="Park H.-J."/>
            <person name="Ramirez L."/>
            <person name="Alfaro M."/>
            <person name="Sun H."/>
            <person name="Tritt A."/>
            <person name="Yoshinaga Y."/>
            <person name="Zwiers L.-H."/>
            <person name="Turgeon B."/>
            <person name="Goodwin S."/>
            <person name="Spatafora J."/>
            <person name="Crous P."/>
            <person name="Grigoriev I."/>
        </authorList>
    </citation>
    <scope>NUCLEOTIDE SEQUENCE</scope>
    <source>
        <strain evidence="1">CBS 113979</strain>
    </source>
</reference>
<dbReference type="EMBL" id="ML977170">
    <property type="protein sequence ID" value="KAF1984145.1"/>
    <property type="molecule type" value="Genomic_DNA"/>
</dbReference>
<dbReference type="Gene3D" id="2.70.98.10">
    <property type="match status" value="1"/>
</dbReference>
<dbReference type="GO" id="GO:0006006">
    <property type="term" value="P:glucose metabolic process"/>
    <property type="evidence" value="ECO:0007669"/>
    <property type="project" value="TreeGrafter"/>
</dbReference>
<accession>A0A6G1GT86</accession>
<dbReference type="Proteomes" id="UP000800041">
    <property type="component" value="Unassembled WGS sequence"/>
</dbReference>
<protein>
    <submittedName>
        <fullName evidence="1">Galactose mutarotase-like protein</fullName>
    </submittedName>
</protein>
<keyword evidence="2" id="KW-1185">Reference proteome</keyword>
<gene>
    <name evidence="1" type="ORF">K402DRAFT_396077</name>
</gene>
<dbReference type="InterPro" id="IPR011013">
    <property type="entry name" value="Gal_mutarotase_sf_dom"/>
</dbReference>
<organism evidence="1 2">
    <name type="scientific">Aulographum hederae CBS 113979</name>
    <dbReference type="NCBI Taxonomy" id="1176131"/>
    <lineage>
        <taxon>Eukaryota</taxon>
        <taxon>Fungi</taxon>
        <taxon>Dikarya</taxon>
        <taxon>Ascomycota</taxon>
        <taxon>Pezizomycotina</taxon>
        <taxon>Dothideomycetes</taxon>
        <taxon>Pleosporomycetidae</taxon>
        <taxon>Aulographales</taxon>
        <taxon>Aulographaceae</taxon>
    </lineage>
</organism>
<dbReference type="GO" id="GO:0004034">
    <property type="term" value="F:aldose 1-epimerase activity"/>
    <property type="evidence" value="ECO:0007669"/>
    <property type="project" value="TreeGrafter"/>
</dbReference>
<dbReference type="Pfam" id="PF01263">
    <property type="entry name" value="Aldose_epim"/>
    <property type="match status" value="1"/>
</dbReference>
<dbReference type="GO" id="GO:0030246">
    <property type="term" value="F:carbohydrate binding"/>
    <property type="evidence" value="ECO:0007669"/>
    <property type="project" value="InterPro"/>
</dbReference>
<dbReference type="PANTHER" id="PTHR10091">
    <property type="entry name" value="ALDOSE-1-EPIMERASE"/>
    <property type="match status" value="1"/>
</dbReference>
<sequence>MSSFTFLPTGAIIQEFLVDGTNIVQGFPTTSLYHKYANVYYGETIGRVANRIANARIENLNNRTYELAANDVGEKGSNTLHGGKLGWGERVFEGPIPVNKGGKEAVLFKRISADGEEGFPGTVEVRVWYIASKETDKDGKEITQLEVEYEAEMVGDENPEETVVALTNHSYFNLTDGETIEGTEVTLATNKYLPVDETNIPTGAIEEYPDISANTPFLLGKTEPDIDNCFLTHNSPTTVPIDTRALPLHPLASLFHPTSKIHLEIASTEPAFQFYTGKYIDIPDDEDEATGQKVKRRGPRSGFCVEPSRWVNAVNVGEWRGMVVLGRGKVYGARSVYRAWRG</sequence>
<evidence type="ECO:0000313" key="1">
    <source>
        <dbReference type="EMBL" id="KAF1984145.1"/>
    </source>
</evidence>
<dbReference type="InterPro" id="IPR008183">
    <property type="entry name" value="Aldose_1/G6P_1-epimerase"/>
</dbReference>